<reference evidence="1" key="1">
    <citation type="submission" date="2021-01" db="EMBL/GenBank/DDBJ databases">
        <authorList>
            <person name="Sun Q."/>
        </authorList>
    </citation>
    <scope>NUCLEOTIDE SEQUENCE</scope>
    <source>
        <strain evidence="1">YIM B02566</strain>
    </source>
</reference>
<accession>A0ACC5QYU7</accession>
<keyword evidence="2" id="KW-1185">Reference proteome</keyword>
<dbReference type="EMBL" id="JAENHL010000004">
    <property type="protein sequence ID" value="MBK1865537.1"/>
    <property type="molecule type" value="Genomic_DNA"/>
</dbReference>
<evidence type="ECO:0000313" key="2">
    <source>
        <dbReference type="Proteomes" id="UP000616151"/>
    </source>
</evidence>
<name>A0ACC5QYU7_9HYPH</name>
<evidence type="ECO:0000313" key="1">
    <source>
        <dbReference type="EMBL" id="MBK1865537.1"/>
    </source>
</evidence>
<gene>
    <name evidence="1" type="ORF">JHL16_04175</name>
</gene>
<organism evidence="1 2">
    <name type="scientific">Taklimakanibacter albus</name>
    <dbReference type="NCBI Taxonomy" id="2800327"/>
    <lineage>
        <taxon>Bacteria</taxon>
        <taxon>Pseudomonadati</taxon>
        <taxon>Pseudomonadota</taxon>
        <taxon>Alphaproteobacteria</taxon>
        <taxon>Hyphomicrobiales</taxon>
        <taxon>Aestuariivirgaceae</taxon>
        <taxon>Taklimakanibacter</taxon>
    </lineage>
</organism>
<sequence length="444" mass="46087">MPRLRASTDALIIAAAIMGSSVVMLGESVVSLALPSIGKSLGVPFTSLQWVADGYNLTLASCILFGGALGDALGLKRVYLWSAWAFLALSVVCALAWSGLTLILFRAVLGVAGALLTPVSLAVLNAQLPKALRMRAIAYWTAATSIVLAAGPLVGGYLVDMFSWRAIFLFNLPLALIAIALGHAALKEQPVRSRLDIDWLGALLAFLFLGGLTFGLIEGPANNWPPMMIAAVVAGLACFVAFVWWERRLSSPLVDLALFKNRNFAATNSATLFLYAAFGGFGFLFSYFLQTVSGFSATAAGAAFLPVSVMLGIASGQVGEYASRFGPRWFMGTGPLFCAAGMLTLLPLGAQTTYLTGVLPGVVLFGIGLTLTVAPLTATALNSAPDEKSGIASAINNGLASAGPLIAIALLGLGGIEHAYILGVWTCAVLAVLAGALSFAFVKT</sequence>
<comment type="caution">
    <text evidence="1">The sequence shown here is derived from an EMBL/GenBank/DDBJ whole genome shotgun (WGS) entry which is preliminary data.</text>
</comment>
<protein>
    <submittedName>
        <fullName evidence="1">MFS transporter</fullName>
    </submittedName>
</protein>
<dbReference type="Proteomes" id="UP000616151">
    <property type="component" value="Unassembled WGS sequence"/>
</dbReference>
<proteinExistence type="predicted"/>